<sequence length="57" mass="6768">MDIGHIDIEYIWFLKKATEKIAIEGRHVNEAEKQESFDIPEEFARSYQESIILEVKE</sequence>
<comment type="caution">
    <text evidence="2">The sequence shown here is derived from an EMBL/GenBank/DDBJ whole genome shotgun (WGS) entry which is preliminary data.</text>
</comment>
<accession>A0ABS9CBX5</accession>
<feature type="domain" description="Glycosyltransferase GT-D fold" evidence="1">
    <location>
        <begin position="1"/>
        <end position="30"/>
    </location>
</feature>
<evidence type="ECO:0000313" key="2">
    <source>
        <dbReference type="EMBL" id="MCF2221921.1"/>
    </source>
</evidence>
<evidence type="ECO:0000259" key="1">
    <source>
        <dbReference type="Pfam" id="PF08759"/>
    </source>
</evidence>
<proteinExistence type="predicted"/>
<organism evidence="2 3">
    <name type="scientific">Chryseobacterium indicum</name>
    <dbReference type="NCBI Taxonomy" id="2766954"/>
    <lineage>
        <taxon>Bacteria</taxon>
        <taxon>Pseudomonadati</taxon>
        <taxon>Bacteroidota</taxon>
        <taxon>Flavobacteriia</taxon>
        <taxon>Flavobacteriales</taxon>
        <taxon>Weeksellaceae</taxon>
        <taxon>Chryseobacterium group</taxon>
        <taxon>Chryseobacterium</taxon>
    </lineage>
</organism>
<protein>
    <submittedName>
        <fullName evidence="2">GT-D fold domain-containing protein</fullName>
    </submittedName>
</protein>
<dbReference type="InterPro" id="IPR014869">
    <property type="entry name" value="GT-D"/>
</dbReference>
<evidence type="ECO:0000313" key="3">
    <source>
        <dbReference type="Proteomes" id="UP001430374"/>
    </source>
</evidence>
<keyword evidence="3" id="KW-1185">Reference proteome</keyword>
<dbReference type="Proteomes" id="UP001430374">
    <property type="component" value="Unassembled WGS sequence"/>
</dbReference>
<dbReference type="RefSeq" id="WP_431306840.1">
    <property type="nucleotide sequence ID" value="NZ_JACSGT010000004.1"/>
</dbReference>
<dbReference type="Pfam" id="PF08759">
    <property type="entry name" value="GT-D"/>
    <property type="match status" value="1"/>
</dbReference>
<dbReference type="EMBL" id="JACSGT010000004">
    <property type="protein sequence ID" value="MCF2221921.1"/>
    <property type="molecule type" value="Genomic_DNA"/>
</dbReference>
<reference evidence="2" key="1">
    <citation type="submission" date="2021-08" db="EMBL/GenBank/DDBJ databases">
        <title>Complete genome sequence of Chryseobacterium sp strain PS-8.</title>
        <authorList>
            <person name="Das S.K."/>
        </authorList>
    </citation>
    <scope>NUCLEOTIDE SEQUENCE</scope>
    <source>
        <strain evidence="2">PS-8</strain>
    </source>
</reference>
<name>A0ABS9CBX5_9FLAO</name>
<gene>
    <name evidence="2" type="ORF">H9Q08_21915</name>
</gene>